<keyword evidence="3" id="KW-0479">Metal-binding</keyword>
<proteinExistence type="predicted"/>
<dbReference type="OrthoDB" id="9155960at2"/>
<keyword evidence="2" id="KW-0808">Transferase</keyword>
<dbReference type="SUPFAM" id="SSF51395">
    <property type="entry name" value="FMN-linked oxidoreductases"/>
    <property type="match status" value="1"/>
</dbReference>
<dbReference type="Proteomes" id="UP000321595">
    <property type="component" value="Chromosome"/>
</dbReference>
<evidence type="ECO:0000256" key="2">
    <source>
        <dbReference type="ARBA" id="ARBA00022679"/>
    </source>
</evidence>
<dbReference type="Gene3D" id="3.20.20.70">
    <property type="entry name" value="Aldolase class I"/>
    <property type="match status" value="1"/>
</dbReference>
<comment type="cofactor">
    <cofactor evidence="1">
        <name>Zn(2+)</name>
        <dbReference type="ChEBI" id="CHEBI:29105"/>
    </cofactor>
</comment>
<dbReference type="RefSeq" id="WP_146959161.1">
    <property type="nucleotide sequence ID" value="NZ_CP042467.1"/>
</dbReference>
<organism evidence="5 6">
    <name type="scientific">Microvenator marinus</name>
    <dbReference type="NCBI Taxonomy" id="2600177"/>
    <lineage>
        <taxon>Bacteria</taxon>
        <taxon>Deltaproteobacteria</taxon>
        <taxon>Bradymonadales</taxon>
        <taxon>Microvenatoraceae</taxon>
        <taxon>Microvenator</taxon>
    </lineage>
</organism>
<dbReference type="InterPro" id="IPR008567">
    <property type="entry name" value="BKACE"/>
</dbReference>
<gene>
    <name evidence="5" type="ORF">FRD01_09530</name>
</gene>
<dbReference type="GO" id="GO:0043720">
    <property type="term" value="F:3-keto-5-aminohexanoate cleavage activity"/>
    <property type="evidence" value="ECO:0007669"/>
    <property type="project" value="InterPro"/>
</dbReference>
<dbReference type="EMBL" id="CP042467">
    <property type="protein sequence ID" value="QED27476.1"/>
    <property type="molecule type" value="Genomic_DNA"/>
</dbReference>
<reference evidence="5 6" key="1">
    <citation type="submission" date="2019-08" db="EMBL/GenBank/DDBJ databases">
        <authorList>
            <person name="Liang Q."/>
        </authorList>
    </citation>
    <scope>NUCLEOTIDE SEQUENCE [LARGE SCALE GENOMIC DNA]</scope>
    <source>
        <strain evidence="5 6">V1718</strain>
    </source>
</reference>
<protein>
    <submittedName>
        <fullName evidence="5">3-keto-5-aminohexanoate cleavage protein</fullName>
    </submittedName>
</protein>
<evidence type="ECO:0000256" key="1">
    <source>
        <dbReference type="ARBA" id="ARBA00001947"/>
    </source>
</evidence>
<evidence type="ECO:0000256" key="4">
    <source>
        <dbReference type="ARBA" id="ARBA00022833"/>
    </source>
</evidence>
<evidence type="ECO:0000313" key="6">
    <source>
        <dbReference type="Proteomes" id="UP000321595"/>
    </source>
</evidence>
<evidence type="ECO:0000313" key="5">
    <source>
        <dbReference type="EMBL" id="QED27476.1"/>
    </source>
</evidence>
<dbReference type="PANTHER" id="PTHR37418:SF2">
    <property type="entry name" value="3-KETO-5-AMINOHEXANOATE CLEAVAGE ENZYME"/>
    <property type="match status" value="1"/>
</dbReference>
<sequence length="271" mass="29711">MKPLIITAAVNGAETMREQNPAVPYTPEEIALEAKRCRDAGAAMVHVHGRKEDGTPTQDRETFSAILSAVRDQTDVLVQFSTGGAVWMDVETRIEALDLKPDMATLTTGTVNFGEDVFMNPLPLIRTIAERLNTFGIRPEIEVFEVGMLETAFKLVDQGLLQAPLHVDFVLGVPGAMGGDLRNLEYLVSRLPQDWTWSVAGIGRYEFPLAEAAIRMGGHVRVGLEDNIYVSKGVLAQGSWQLVEKVAQMAKEFGRPLATPEVASEILHLTK</sequence>
<evidence type="ECO:0000256" key="3">
    <source>
        <dbReference type="ARBA" id="ARBA00022723"/>
    </source>
</evidence>
<accession>A0A5B8XUS5</accession>
<dbReference type="InterPro" id="IPR013785">
    <property type="entry name" value="Aldolase_TIM"/>
</dbReference>
<dbReference type="PANTHER" id="PTHR37418">
    <property type="entry name" value="3-KETO-5-AMINOHEXANOATE CLEAVAGE ENZYME-RELATED"/>
    <property type="match status" value="1"/>
</dbReference>
<name>A0A5B8XUS5_9DELT</name>
<keyword evidence="4" id="KW-0862">Zinc</keyword>
<dbReference type="KEGG" id="bbae:FRD01_09530"/>
<keyword evidence="6" id="KW-1185">Reference proteome</keyword>
<dbReference type="AlphaFoldDB" id="A0A5B8XUS5"/>
<dbReference type="Pfam" id="PF05853">
    <property type="entry name" value="BKACE"/>
    <property type="match status" value="1"/>
</dbReference>
<dbReference type="GO" id="GO:0046872">
    <property type="term" value="F:metal ion binding"/>
    <property type="evidence" value="ECO:0007669"/>
    <property type="project" value="UniProtKB-KW"/>
</dbReference>